<feature type="domain" description="Zinc knuckle CX2CX4HX4C" evidence="1">
    <location>
        <begin position="86"/>
        <end position="116"/>
    </location>
</feature>
<dbReference type="AlphaFoldDB" id="A0A9Q0JDG2"/>
<name>A0A9Q0JDG2_9ROSI</name>
<evidence type="ECO:0000313" key="2">
    <source>
        <dbReference type="EMBL" id="KAJ4837508.1"/>
    </source>
</evidence>
<gene>
    <name evidence="2" type="ORF">Tsubulata_035821</name>
</gene>
<organism evidence="2 3">
    <name type="scientific">Turnera subulata</name>
    <dbReference type="NCBI Taxonomy" id="218843"/>
    <lineage>
        <taxon>Eukaryota</taxon>
        <taxon>Viridiplantae</taxon>
        <taxon>Streptophyta</taxon>
        <taxon>Embryophyta</taxon>
        <taxon>Tracheophyta</taxon>
        <taxon>Spermatophyta</taxon>
        <taxon>Magnoliopsida</taxon>
        <taxon>eudicotyledons</taxon>
        <taxon>Gunneridae</taxon>
        <taxon>Pentapetalae</taxon>
        <taxon>rosids</taxon>
        <taxon>fabids</taxon>
        <taxon>Malpighiales</taxon>
        <taxon>Passifloraceae</taxon>
        <taxon>Turnera</taxon>
    </lineage>
</organism>
<evidence type="ECO:0000313" key="3">
    <source>
        <dbReference type="Proteomes" id="UP001141552"/>
    </source>
</evidence>
<protein>
    <recommendedName>
        <fullName evidence="1">Zinc knuckle CX2CX4HX4C domain-containing protein</fullName>
    </recommendedName>
</protein>
<comment type="caution">
    <text evidence="2">The sequence shown here is derived from an EMBL/GenBank/DDBJ whole genome shotgun (WGS) entry which is preliminary data.</text>
</comment>
<dbReference type="Pfam" id="PF14392">
    <property type="entry name" value="zf-CCHC_4"/>
    <property type="match status" value="1"/>
</dbReference>
<sequence>MANLELKLKVTEFNGNLSGTTHDQRMATSYAMGSGGTRTILILDSGLLDSDISTARFLRPNGFILLKVAIWVDQPLYTGFQLTIAEERTWIRFKYEQLQELYWFCGRLDHSVARCMFKGTSGKMLVYDIPEKGFGPWLRADAPELPVESLRASPQLPLSSVSKKRKREKPEKEKQIWVPMMKSVNPGIPSKPSSSGENSDGNCAKLVEQVQPPLLCVISNSKSTTEGDIMPRRESTFVAPQLELVHVTLPALTQLTNLCKMAMTILNISLLWETGEQKAEYDQECADQLVREQEELEAQNLAALDQAIGSRPTPTWNLYSSSTEKGSRGMPKAMADAMTCIAWNCQKAGQSLTIGVLRDLKNKYCPFMIFIMETKQSIRYLERIRRSSWWLSCIYAPPNRQDRGIFWNDVKNSDQVLNLGYLSEISTLFL</sequence>
<accession>A0A9Q0JDG2</accession>
<reference evidence="2" key="1">
    <citation type="submission" date="2022-02" db="EMBL/GenBank/DDBJ databases">
        <authorList>
            <person name="Henning P.M."/>
            <person name="McCubbin A.G."/>
            <person name="Shore J.S."/>
        </authorList>
    </citation>
    <scope>NUCLEOTIDE SEQUENCE</scope>
    <source>
        <strain evidence="2">F60SS</strain>
        <tissue evidence="2">Leaves</tissue>
    </source>
</reference>
<proteinExistence type="predicted"/>
<dbReference type="OrthoDB" id="994464at2759"/>
<keyword evidence="3" id="KW-1185">Reference proteome</keyword>
<reference evidence="2" key="2">
    <citation type="journal article" date="2023" name="Plants (Basel)">
        <title>Annotation of the Turnera subulata (Passifloraceae) Draft Genome Reveals the S-Locus Evolved after the Divergence of Turneroideae from Passifloroideae in a Stepwise Manner.</title>
        <authorList>
            <person name="Henning P.M."/>
            <person name="Roalson E.H."/>
            <person name="Mir W."/>
            <person name="McCubbin A.G."/>
            <person name="Shore J.S."/>
        </authorList>
    </citation>
    <scope>NUCLEOTIDE SEQUENCE</scope>
    <source>
        <strain evidence="2">F60SS</strain>
    </source>
</reference>
<dbReference type="InterPro" id="IPR025836">
    <property type="entry name" value="Zn_knuckle_CX2CX4HX4C"/>
</dbReference>
<dbReference type="Proteomes" id="UP001141552">
    <property type="component" value="Unassembled WGS sequence"/>
</dbReference>
<evidence type="ECO:0000259" key="1">
    <source>
        <dbReference type="Pfam" id="PF14392"/>
    </source>
</evidence>
<dbReference type="EMBL" id="JAKUCV010003822">
    <property type="protein sequence ID" value="KAJ4837508.1"/>
    <property type="molecule type" value="Genomic_DNA"/>
</dbReference>